<evidence type="ECO:0000313" key="1">
    <source>
        <dbReference type="EMBL" id="PON93678.1"/>
    </source>
</evidence>
<dbReference type="EMBL" id="JXTC01000057">
    <property type="protein sequence ID" value="PON93678.1"/>
    <property type="molecule type" value="Genomic_DNA"/>
</dbReference>
<dbReference type="AlphaFoldDB" id="A0A2P5F792"/>
<dbReference type="InParanoid" id="A0A2P5F792"/>
<organism evidence="1 2">
    <name type="scientific">Trema orientale</name>
    <name type="common">Charcoal tree</name>
    <name type="synonym">Celtis orientalis</name>
    <dbReference type="NCBI Taxonomy" id="63057"/>
    <lineage>
        <taxon>Eukaryota</taxon>
        <taxon>Viridiplantae</taxon>
        <taxon>Streptophyta</taxon>
        <taxon>Embryophyta</taxon>
        <taxon>Tracheophyta</taxon>
        <taxon>Spermatophyta</taxon>
        <taxon>Magnoliopsida</taxon>
        <taxon>eudicotyledons</taxon>
        <taxon>Gunneridae</taxon>
        <taxon>Pentapetalae</taxon>
        <taxon>rosids</taxon>
        <taxon>fabids</taxon>
        <taxon>Rosales</taxon>
        <taxon>Cannabaceae</taxon>
        <taxon>Trema</taxon>
    </lineage>
</organism>
<name>A0A2P5F792_TREOI</name>
<proteinExistence type="predicted"/>
<dbReference type="OrthoDB" id="10534366at2759"/>
<feature type="non-terminal residue" evidence="1">
    <location>
        <position position="101"/>
    </location>
</feature>
<protein>
    <submittedName>
        <fullName evidence="1">Uncharacterized protein</fullName>
    </submittedName>
</protein>
<evidence type="ECO:0000313" key="2">
    <source>
        <dbReference type="Proteomes" id="UP000237000"/>
    </source>
</evidence>
<sequence>MSTFTCITYYLLCSFYGHSKAGFYEFIPKVFTTQTCLATASAIPEDLAVLVLIATAPAIPDDPVVPVPHVPPVEVVPPLVPPPVAAAPVHHAPAAIFPFPG</sequence>
<reference evidence="2" key="1">
    <citation type="submission" date="2016-06" db="EMBL/GenBank/DDBJ databases">
        <title>Parallel loss of symbiosis genes in relatives of nitrogen-fixing non-legume Parasponia.</title>
        <authorList>
            <person name="Van Velzen R."/>
            <person name="Holmer R."/>
            <person name="Bu F."/>
            <person name="Rutten L."/>
            <person name="Van Zeijl A."/>
            <person name="Liu W."/>
            <person name="Santuari L."/>
            <person name="Cao Q."/>
            <person name="Sharma T."/>
            <person name="Shen D."/>
            <person name="Roswanjaya Y."/>
            <person name="Wardhani T."/>
            <person name="Kalhor M.S."/>
            <person name="Jansen J."/>
            <person name="Van den Hoogen J."/>
            <person name="Gungor B."/>
            <person name="Hartog M."/>
            <person name="Hontelez J."/>
            <person name="Verver J."/>
            <person name="Yang W.-C."/>
            <person name="Schijlen E."/>
            <person name="Repin R."/>
            <person name="Schilthuizen M."/>
            <person name="Schranz E."/>
            <person name="Heidstra R."/>
            <person name="Miyata K."/>
            <person name="Fedorova E."/>
            <person name="Kohlen W."/>
            <person name="Bisseling T."/>
            <person name="Smit S."/>
            <person name="Geurts R."/>
        </authorList>
    </citation>
    <scope>NUCLEOTIDE SEQUENCE [LARGE SCALE GENOMIC DNA]</scope>
    <source>
        <strain evidence="2">cv. RG33-2</strain>
    </source>
</reference>
<gene>
    <name evidence="1" type="ORF">TorRG33x02_106620</name>
</gene>
<accession>A0A2P5F792</accession>
<dbReference type="Proteomes" id="UP000237000">
    <property type="component" value="Unassembled WGS sequence"/>
</dbReference>
<comment type="caution">
    <text evidence="1">The sequence shown here is derived from an EMBL/GenBank/DDBJ whole genome shotgun (WGS) entry which is preliminary data.</text>
</comment>
<keyword evidence="2" id="KW-1185">Reference proteome</keyword>